<comment type="caution">
    <text evidence="1">The sequence shown here is derived from an EMBL/GenBank/DDBJ whole genome shotgun (WGS) entry which is preliminary data.</text>
</comment>
<sequence length="114" mass="13300">MLPYWPSMIVNRWITEQQDFQTTFWGTRLVELSGQEPTGHYLSEAGPGTSEILRATHREVLTNLTPSWLCGVFDWFDKEHQHWHQITQPLADNDQTKNTQDIVVIKTLTLMAFK</sequence>
<evidence type="ECO:0000313" key="2">
    <source>
        <dbReference type="Proteomes" id="UP001069802"/>
    </source>
</evidence>
<reference evidence="1" key="1">
    <citation type="submission" date="2022-12" db="EMBL/GenBank/DDBJ databases">
        <title>Bacterial isolates from different developmental stages of Nematostella vectensis.</title>
        <authorList>
            <person name="Fraune S."/>
        </authorList>
    </citation>
    <scope>NUCLEOTIDE SEQUENCE</scope>
    <source>
        <strain evidence="1">G21630-S1</strain>
    </source>
</reference>
<protein>
    <submittedName>
        <fullName evidence="1">Uncharacterized protein</fullName>
    </submittedName>
</protein>
<gene>
    <name evidence="1" type="ORF">O4H49_02950</name>
</gene>
<name>A0ABT4LH96_9PROT</name>
<organism evidence="1 2">
    <name type="scientific">Kiloniella laminariae</name>
    <dbReference type="NCBI Taxonomy" id="454162"/>
    <lineage>
        <taxon>Bacteria</taxon>
        <taxon>Pseudomonadati</taxon>
        <taxon>Pseudomonadota</taxon>
        <taxon>Alphaproteobacteria</taxon>
        <taxon>Rhodospirillales</taxon>
        <taxon>Kiloniellaceae</taxon>
        <taxon>Kiloniella</taxon>
    </lineage>
</organism>
<proteinExistence type="predicted"/>
<dbReference type="Proteomes" id="UP001069802">
    <property type="component" value="Unassembled WGS sequence"/>
</dbReference>
<dbReference type="RefSeq" id="WP_269421919.1">
    <property type="nucleotide sequence ID" value="NZ_JAPWGY010000001.1"/>
</dbReference>
<evidence type="ECO:0000313" key="1">
    <source>
        <dbReference type="EMBL" id="MCZ4279721.1"/>
    </source>
</evidence>
<dbReference type="EMBL" id="JAPWGY010000001">
    <property type="protein sequence ID" value="MCZ4279721.1"/>
    <property type="molecule type" value="Genomic_DNA"/>
</dbReference>
<keyword evidence="2" id="KW-1185">Reference proteome</keyword>
<accession>A0ABT4LH96</accession>